<evidence type="ECO:0000256" key="4">
    <source>
        <dbReference type="SAM" id="Coils"/>
    </source>
</evidence>
<organism evidence="7 8">
    <name type="scientific">Methylobacterium trifolii</name>
    <dbReference type="NCBI Taxonomy" id="1003092"/>
    <lineage>
        <taxon>Bacteria</taxon>
        <taxon>Pseudomonadati</taxon>
        <taxon>Pseudomonadota</taxon>
        <taxon>Alphaproteobacteria</taxon>
        <taxon>Hyphomicrobiales</taxon>
        <taxon>Methylobacteriaceae</taxon>
        <taxon>Methylobacterium</taxon>
    </lineage>
</organism>
<evidence type="ECO:0000256" key="1">
    <source>
        <dbReference type="ARBA" id="ARBA00023224"/>
    </source>
</evidence>
<dbReference type="PRINTS" id="PR00260">
    <property type="entry name" value="CHEMTRNSDUCR"/>
</dbReference>
<keyword evidence="4" id="KW-0175">Coiled coil</keyword>
<sequence>MFGLARKLSSAEPKSAQDGGVDFRPVLDSLPVNILVLDPVTAKVTYANRQSIETLRTLQAYLPPSVRPDAMVGTSMDVFHKNPSHQRAIVSDPNRLPWRTKIRLGPKTLDLHVSAVRSSSGDYLAAVLSWADVTALADAIAGFDTTMQASFSQSAQATDEMREAARSVRAATEETSAAAVDASSAARSTSDNVQSVAAAVEEMTAANDEISRQMDETSQATQQAVSETERARASVQTLSEISQKIGEVVGMISAIANQTNLLALNATIEAARAGAAGRGFAVVAAEVKELSSQTSRATAEISQHIAGVQSATAGTVQAIDRIAGVIGMVNKSAVMVAAAAEQQTSTVAEIGRSARSASDQTTTAGRSIEAVAGSARRSSGSAEDALAATVRLEEQMAAVTSAVSVFMVEVKKI</sequence>
<dbReference type="Pfam" id="PF00015">
    <property type="entry name" value="MCPsignal"/>
    <property type="match status" value="1"/>
</dbReference>
<evidence type="ECO:0000259" key="6">
    <source>
        <dbReference type="PROSITE" id="PS50111"/>
    </source>
</evidence>
<feature type="domain" description="Methyl-accepting transducer" evidence="6">
    <location>
        <begin position="157"/>
        <end position="393"/>
    </location>
</feature>
<comment type="similarity">
    <text evidence="2">Belongs to the methyl-accepting chemotaxis (MCP) protein family.</text>
</comment>
<dbReference type="Gene3D" id="3.30.450.20">
    <property type="entry name" value="PAS domain"/>
    <property type="match status" value="1"/>
</dbReference>
<evidence type="ECO:0000256" key="5">
    <source>
        <dbReference type="SAM" id="MobiDB-lite"/>
    </source>
</evidence>
<dbReference type="RefSeq" id="WP_373875349.1">
    <property type="nucleotide sequence ID" value="NZ_BPRB01000119.1"/>
</dbReference>
<keyword evidence="8" id="KW-1185">Reference proteome</keyword>
<protein>
    <recommendedName>
        <fullName evidence="6">Methyl-accepting transducer domain-containing protein</fullName>
    </recommendedName>
</protein>
<reference evidence="7" key="2">
    <citation type="submission" date="2021-08" db="EMBL/GenBank/DDBJ databases">
        <authorList>
            <person name="Tani A."/>
            <person name="Ola A."/>
            <person name="Ogura Y."/>
            <person name="Katsura K."/>
            <person name="Hayashi T."/>
        </authorList>
    </citation>
    <scope>NUCLEOTIDE SEQUENCE</scope>
    <source>
        <strain evidence="7">DSM 23632</strain>
    </source>
</reference>
<gene>
    <name evidence="7" type="ORF">MPOCJGCO_2251</name>
</gene>
<feature type="region of interest" description="Disordered" evidence="5">
    <location>
        <begin position="351"/>
        <end position="376"/>
    </location>
</feature>
<dbReference type="SUPFAM" id="SSF58104">
    <property type="entry name" value="Methyl-accepting chemotaxis protein (MCP) signaling domain"/>
    <property type="match status" value="1"/>
</dbReference>
<feature type="compositionally biased region" description="Polar residues" evidence="5">
    <location>
        <begin position="355"/>
        <end position="365"/>
    </location>
</feature>
<keyword evidence="1 3" id="KW-0807">Transducer</keyword>
<evidence type="ECO:0000256" key="2">
    <source>
        <dbReference type="ARBA" id="ARBA00029447"/>
    </source>
</evidence>
<dbReference type="PROSITE" id="PS50111">
    <property type="entry name" value="CHEMOTAXIS_TRANSDUC_2"/>
    <property type="match status" value="1"/>
</dbReference>
<dbReference type="EMBL" id="BPRB01000119">
    <property type="protein sequence ID" value="GJE60141.1"/>
    <property type="molecule type" value="Genomic_DNA"/>
</dbReference>
<name>A0ABQ4U038_9HYPH</name>
<dbReference type="InterPro" id="IPR004090">
    <property type="entry name" value="Chemotax_Me-accpt_rcpt"/>
</dbReference>
<dbReference type="PANTHER" id="PTHR32089:SF112">
    <property type="entry name" value="LYSOZYME-LIKE PROTEIN-RELATED"/>
    <property type="match status" value="1"/>
</dbReference>
<dbReference type="Proteomes" id="UP001055057">
    <property type="component" value="Unassembled WGS sequence"/>
</dbReference>
<dbReference type="SMART" id="SM00283">
    <property type="entry name" value="MA"/>
    <property type="match status" value="1"/>
</dbReference>
<feature type="coiled-coil region" evidence="4">
    <location>
        <begin position="154"/>
        <end position="220"/>
    </location>
</feature>
<evidence type="ECO:0000313" key="8">
    <source>
        <dbReference type="Proteomes" id="UP001055057"/>
    </source>
</evidence>
<dbReference type="InterPro" id="IPR004089">
    <property type="entry name" value="MCPsignal_dom"/>
</dbReference>
<reference evidence="7" key="1">
    <citation type="journal article" date="2021" name="Front. Microbiol.">
        <title>Comprehensive Comparative Genomics and Phenotyping of Methylobacterium Species.</title>
        <authorList>
            <person name="Alessa O."/>
            <person name="Ogura Y."/>
            <person name="Fujitani Y."/>
            <person name="Takami H."/>
            <person name="Hayashi T."/>
            <person name="Sahin N."/>
            <person name="Tani A."/>
        </authorList>
    </citation>
    <scope>NUCLEOTIDE SEQUENCE</scope>
    <source>
        <strain evidence="7">DSM 23632</strain>
    </source>
</reference>
<accession>A0ABQ4U038</accession>
<evidence type="ECO:0000256" key="3">
    <source>
        <dbReference type="PROSITE-ProRule" id="PRU00284"/>
    </source>
</evidence>
<dbReference type="PANTHER" id="PTHR32089">
    <property type="entry name" value="METHYL-ACCEPTING CHEMOTAXIS PROTEIN MCPB"/>
    <property type="match status" value="1"/>
</dbReference>
<proteinExistence type="inferred from homology"/>
<comment type="caution">
    <text evidence="7">The sequence shown here is derived from an EMBL/GenBank/DDBJ whole genome shotgun (WGS) entry which is preliminary data.</text>
</comment>
<feature type="region of interest" description="Disordered" evidence="5">
    <location>
        <begin position="1"/>
        <end position="20"/>
    </location>
</feature>
<evidence type="ECO:0000313" key="7">
    <source>
        <dbReference type="EMBL" id="GJE60141.1"/>
    </source>
</evidence>
<dbReference type="Gene3D" id="1.10.287.950">
    <property type="entry name" value="Methyl-accepting chemotaxis protein"/>
    <property type="match status" value="1"/>
</dbReference>